<evidence type="ECO:0000256" key="1">
    <source>
        <dbReference type="PROSITE-ProRule" id="PRU00339"/>
    </source>
</evidence>
<gene>
    <name evidence="3" type="primary">Mo00403</name>
    <name evidence="3" type="ORF">E5Q_00403</name>
</gene>
<keyword evidence="4" id="KW-1185">Reference proteome</keyword>
<comment type="caution">
    <text evidence="3">The sequence shown here is derived from an EMBL/GenBank/DDBJ whole genome shotgun (WGS) entry which is preliminary data.</text>
</comment>
<dbReference type="PANTHER" id="PTHR23082:SF0">
    <property type="entry name" value="GENERAL TRANSCRIPTION FACTOR 3C POLYPEPTIDE 3"/>
    <property type="match status" value="1"/>
</dbReference>
<dbReference type="PANTHER" id="PTHR23082">
    <property type="entry name" value="TRANSCRIPTION INITIATION FACTOR IIIC TFIIIC , POLYPEPTIDE 3-RELATED"/>
    <property type="match status" value="1"/>
</dbReference>
<feature type="repeat" description="TPR" evidence="1">
    <location>
        <begin position="554"/>
        <end position="587"/>
    </location>
</feature>
<feature type="compositionally biased region" description="Basic residues" evidence="2">
    <location>
        <begin position="929"/>
        <end position="939"/>
    </location>
</feature>
<evidence type="ECO:0000313" key="3">
    <source>
        <dbReference type="EMBL" id="GAA93757.1"/>
    </source>
</evidence>
<proteinExistence type="predicted"/>
<protein>
    <submittedName>
        <fullName evidence="3">Uncharacterized protein</fullName>
    </submittedName>
</protein>
<dbReference type="STRING" id="764103.G7DTB0"/>
<dbReference type="GO" id="GO:0000127">
    <property type="term" value="C:transcription factor TFIIIC complex"/>
    <property type="evidence" value="ECO:0007669"/>
    <property type="project" value="TreeGrafter"/>
</dbReference>
<reference evidence="3 4" key="1">
    <citation type="journal article" date="2011" name="J. Gen. Appl. Microbiol.">
        <title>Draft genome sequencing of the enigmatic basidiomycete Mixia osmundae.</title>
        <authorList>
            <person name="Nishida H."/>
            <person name="Nagatsuka Y."/>
            <person name="Sugiyama J."/>
        </authorList>
    </citation>
    <scope>NUCLEOTIDE SEQUENCE [LARGE SCALE GENOMIC DNA]</scope>
    <source>
        <strain evidence="4">CBS 9802 / IAM 14324 / JCM 22182 / KY 12970</strain>
    </source>
</reference>
<dbReference type="GO" id="GO:0006383">
    <property type="term" value="P:transcription by RNA polymerase III"/>
    <property type="evidence" value="ECO:0007669"/>
    <property type="project" value="InterPro"/>
</dbReference>
<sequence length="1139" mass="129274">MPCVVDLSPEQARSRQPVASSSSTPYDDTHARNAPAAKARGRPRKRARSVQDESMQMNIEHDPEVKGGRSLPTSTSRPTQMKRREDDGTEEEVESEELADDDDTDDEQAIGQTVDFDTLAREAGRIAEDIDNNDPSAIALSRSLLGQAAISPELGLPDRKGSRQRAQSEIEIDPMLTTPGDIDDFRQELRRTSMKGRRSRVKSRIRGAKRQVEPTAEVARLLGDANESFVGQDYPAAILKLTRIIRLQPNLATAWHTLSAINKDLGNVEKALMFDLVGAHLLDGEVDIWFELAQQSRDLNQNVQAIYCYSQVLAADKNDVDALWAKAELSEQIGDTRTAVATFRRLAKAYPFDLPTVRKLTGLFYRDNYFTQAADMMVQAFEHHRQQTLEPLRQEDTARFTADDLDLMAQALQAAQRYRDACRYIREGQRWLGERAHQTFWAAFEDDREFDIDRTMTARPIKGETTVTQQILELALSCPVYSLPARLRLRLAICRVLSHNSTESKLHLLAIDKISVADHWAVCGELADSLLATQQFQSAKVIYEQMRLIDDNSPTLYRNLARCYTGLELYPKAIDIISALLDNDPNDLALKEELGNLWVKQGNVQRAVQLLEEVAVVRRASQPPPDSDNEYYPSDYAGSDEEKYLGLFGKADKQTLASQRKRDRRDRRGRQRPMPAHVREQNERERCAAFGEALDELDRLSTLMKQGGIEARNAWFELAAGHIEDYQNSKVLFPRDSWKEQQELKSRWLPISMLGDCYTELPKRLAALTEDEQRDTVKVEVFRGLDFDGWLAFVMQYAFALCEYGDCSGARRTLKIVSESAVMIQDKIRMQSIRLAYCAVALRERRYDEIVVQIRQIMMHNQFQTEPIRLLLAALGSGYQAAEALAASKMQKFLARQKRWIEDEAAGNAHRASVKHIRSRKHAAERAHKVARRTQKRKRQGCEEADDASEPEAEAEEEEEDEAEEYVFDDNSWKPTRKNPYFAFLYGNLMLNGKSFGASIFHSLAGWDDLDDCPAAALSIAISYIHRSMQRQSDNRHHQIAQGFAFLGKYAELRGQCQEVDFNYGRVFQYLGLNDWARRRYEAVLAGSAATSLSTDQISTRSLQLDYAREAAYSLQVLLFASGSMDLVKSLGNQFLSIQ</sequence>
<feature type="compositionally biased region" description="Polar residues" evidence="2">
    <location>
        <begin position="17"/>
        <end position="26"/>
    </location>
</feature>
<feature type="region of interest" description="Disordered" evidence="2">
    <location>
        <begin position="1"/>
        <end position="117"/>
    </location>
</feature>
<dbReference type="Pfam" id="PF14559">
    <property type="entry name" value="TPR_19"/>
    <property type="match status" value="1"/>
</dbReference>
<dbReference type="InterPro" id="IPR019734">
    <property type="entry name" value="TPR_rpt"/>
</dbReference>
<feature type="compositionally biased region" description="Acidic residues" evidence="2">
    <location>
        <begin position="87"/>
        <end position="108"/>
    </location>
</feature>
<dbReference type="Gene3D" id="1.25.40.10">
    <property type="entry name" value="Tetratricopeptide repeat domain"/>
    <property type="match status" value="2"/>
</dbReference>
<dbReference type="RefSeq" id="XP_014571466.1">
    <property type="nucleotide sequence ID" value="XM_014715980.1"/>
</dbReference>
<keyword evidence="1" id="KW-0802">TPR repeat</keyword>
<dbReference type="eggNOG" id="KOG2076">
    <property type="taxonomic scope" value="Eukaryota"/>
</dbReference>
<feature type="compositionally biased region" description="Basic residues" evidence="2">
    <location>
        <begin position="39"/>
        <end position="48"/>
    </location>
</feature>
<dbReference type="InParanoid" id="G7DTB0"/>
<dbReference type="Proteomes" id="UP000009131">
    <property type="component" value="Unassembled WGS sequence"/>
</dbReference>
<dbReference type="InterPro" id="IPR039340">
    <property type="entry name" value="Tfc4/TFIIIC-102/Sfc4"/>
</dbReference>
<dbReference type="OMA" id="SSPNMKF"/>
<dbReference type="PROSITE" id="PS50005">
    <property type="entry name" value="TPR"/>
    <property type="match status" value="1"/>
</dbReference>
<feature type="compositionally biased region" description="Acidic residues" evidence="2">
    <location>
        <begin position="943"/>
        <end position="968"/>
    </location>
</feature>
<feature type="region of interest" description="Disordered" evidence="2">
    <location>
        <begin position="654"/>
        <end position="683"/>
    </location>
</feature>
<feature type="region of interest" description="Disordered" evidence="2">
    <location>
        <begin position="911"/>
        <end position="970"/>
    </location>
</feature>
<dbReference type="FunCoup" id="G7DTB0">
    <property type="interactions" value="618"/>
</dbReference>
<dbReference type="SUPFAM" id="SSF48452">
    <property type="entry name" value="TPR-like"/>
    <property type="match status" value="2"/>
</dbReference>
<dbReference type="InterPro" id="IPR011990">
    <property type="entry name" value="TPR-like_helical_dom_sf"/>
</dbReference>
<evidence type="ECO:0000313" key="4">
    <source>
        <dbReference type="Proteomes" id="UP000009131"/>
    </source>
</evidence>
<accession>G7DTB0</accession>
<dbReference type="SMART" id="SM00028">
    <property type="entry name" value="TPR"/>
    <property type="match status" value="6"/>
</dbReference>
<dbReference type="EMBL" id="BABT02000025">
    <property type="protein sequence ID" value="GAA93757.1"/>
    <property type="molecule type" value="Genomic_DNA"/>
</dbReference>
<feature type="compositionally biased region" description="Basic residues" evidence="2">
    <location>
        <begin position="659"/>
        <end position="671"/>
    </location>
</feature>
<dbReference type="AlphaFoldDB" id="G7DTB0"/>
<reference evidence="3 4" key="2">
    <citation type="journal article" date="2012" name="Open Biol.">
        <title>Characteristics of nucleosomes and linker DNA regions on the genome of the basidiomycete Mixia osmundae revealed by mono- and dinucleosome mapping.</title>
        <authorList>
            <person name="Nishida H."/>
            <person name="Kondo S."/>
            <person name="Matsumoto T."/>
            <person name="Suzuki Y."/>
            <person name="Yoshikawa H."/>
            <person name="Taylor T.D."/>
            <person name="Sugiyama J."/>
        </authorList>
    </citation>
    <scope>NUCLEOTIDE SEQUENCE [LARGE SCALE GENOMIC DNA]</scope>
    <source>
        <strain evidence="4">CBS 9802 / IAM 14324 / JCM 22182 / KY 12970</strain>
    </source>
</reference>
<organism evidence="3 4">
    <name type="scientific">Mixia osmundae (strain CBS 9802 / IAM 14324 / JCM 22182 / KY 12970)</name>
    <dbReference type="NCBI Taxonomy" id="764103"/>
    <lineage>
        <taxon>Eukaryota</taxon>
        <taxon>Fungi</taxon>
        <taxon>Dikarya</taxon>
        <taxon>Basidiomycota</taxon>
        <taxon>Pucciniomycotina</taxon>
        <taxon>Mixiomycetes</taxon>
        <taxon>Mixiales</taxon>
        <taxon>Mixiaceae</taxon>
        <taxon>Mixia</taxon>
    </lineage>
</organism>
<name>G7DTB0_MIXOS</name>
<evidence type="ECO:0000256" key="2">
    <source>
        <dbReference type="SAM" id="MobiDB-lite"/>
    </source>
</evidence>
<dbReference type="OrthoDB" id="9991317at2759"/>
<dbReference type="HOGENOM" id="CLU_002391_0_1_1"/>
<feature type="compositionally biased region" description="Basic residues" evidence="2">
    <location>
        <begin position="912"/>
        <end position="921"/>
    </location>
</feature>